<dbReference type="InterPro" id="IPR000073">
    <property type="entry name" value="AB_hydrolase_1"/>
</dbReference>
<dbReference type="EMBL" id="JBHLYR010000036">
    <property type="protein sequence ID" value="MFB9992689.1"/>
    <property type="molecule type" value="Genomic_DNA"/>
</dbReference>
<dbReference type="InterPro" id="IPR029058">
    <property type="entry name" value="AB_hydrolase_fold"/>
</dbReference>
<protein>
    <submittedName>
        <fullName evidence="2">Alpha/beta fold hydrolase</fullName>
    </submittedName>
</protein>
<dbReference type="PANTHER" id="PTHR37017">
    <property type="entry name" value="AB HYDROLASE-1 DOMAIN-CONTAINING PROTEIN-RELATED"/>
    <property type="match status" value="1"/>
</dbReference>
<dbReference type="Pfam" id="PF12697">
    <property type="entry name" value="Abhydrolase_6"/>
    <property type="match status" value="1"/>
</dbReference>
<gene>
    <name evidence="2" type="ORF">ACFFLM_11990</name>
</gene>
<dbReference type="GO" id="GO:0016787">
    <property type="term" value="F:hydrolase activity"/>
    <property type="evidence" value="ECO:0007669"/>
    <property type="project" value="UniProtKB-KW"/>
</dbReference>
<reference evidence="2 3" key="1">
    <citation type="submission" date="2024-09" db="EMBL/GenBank/DDBJ databases">
        <authorList>
            <person name="Sun Q."/>
            <person name="Mori K."/>
        </authorList>
    </citation>
    <scope>NUCLEOTIDE SEQUENCE [LARGE SCALE GENOMIC DNA]</scope>
    <source>
        <strain evidence="2 3">JCM 13503</strain>
    </source>
</reference>
<dbReference type="InterPro" id="IPR052897">
    <property type="entry name" value="Sec-Metab_Biosynth_Hydrolase"/>
</dbReference>
<keyword evidence="2" id="KW-0378">Hydrolase</keyword>
<keyword evidence="3" id="KW-1185">Reference proteome</keyword>
<evidence type="ECO:0000313" key="3">
    <source>
        <dbReference type="Proteomes" id="UP001589733"/>
    </source>
</evidence>
<evidence type="ECO:0000313" key="2">
    <source>
        <dbReference type="EMBL" id="MFB9992689.1"/>
    </source>
</evidence>
<name>A0ABV6AYV5_9DEIO</name>
<organism evidence="2 3">
    <name type="scientific">Deinococcus oregonensis</name>
    <dbReference type="NCBI Taxonomy" id="1805970"/>
    <lineage>
        <taxon>Bacteria</taxon>
        <taxon>Thermotogati</taxon>
        <taxon>Deinococcota</taxon>
        <taxon>Deinococci</taxon>
        <taxon>Deinococcales</taxon>
        <taxon>Deinococcaceae</taxon>
        <taxon>Deinococcus</taxon>
    </lineage>
</organism>
<feature type="domain" description="AB hydrolase-1" evidence="1">
    <location>
        <begin position="4"/>
        <end position="238"/>
    </location>
</feature>
<sequence>MTPFVLVHGAWGGGWYWRNVSRSLRQAGHTVFAPTLTGLGERSHLGHADIDLDTHVQDIVQLLHYEDLQDVVLVGHSYAGLVITGVADVAANRLARLVYLDADLPEHGESRFDLQPEARAWWEERAQEGDGWRVNLDLPEEVMIEIIPDPVVRRWYLERSQGQGQPIGTLRQPVQASNPMGQAIPRTFLGCAQDVLGMRAGLCGRMAQRAQAKPEVRYEELEANHFAPVSAPDVVASALLGQID</sequence>
<dbReference type="PANTHER" id="PTHR37017:SF11">
    <property type="entry name" value="ESTERASE_LIPASE_THIOESTERASE DOMAIN-CONTAINING PROTEIN"/>
    <property type="match status" value="1"/>
</dbReference>
<comment type="caution">
    <text evidence="2">The sequence shown here is derived from an EMBL/GenBank/DDBJ whole genome shotgun (WGS) entry which is preliminary data.</text>
</comment>
<proteinExistence type="predicted"/>
<evidence type="ECO:0000259" key="1">
    <source>
        <dbReference type="Pfam" id="PF12697"/>
    </source>
</evidence>
<dbReference type="Gene3D" id="3.40.50.1820">
    <property type="entry name" value="alpha/beta hydrolase"/>
    <property type="match status" value="1"/>
</dbReference>
<dbReference type="SUPFAM" id="SSF53474">
    <property type="entry name" value="alpha/beta-Hydrolases"/>
    <property type="match status" value="1"/>
</dbReference>
<dbReference type="RefSeq" id="WP_380010078.1">
    <property type="nucleotide sequence ID" value="NZ_JBHLYR010000036.1"/>
</dbReference>
<accession>A0ABV6AYV5</accession>
<dbReference type="Proteomes" id="UP001589733">
    <property type="component" value="Unassembled WGS sequence"/>
</dbReference>